<sequence>MLLRKYVVLICCSAFLFLASCSDSDEKLPDLTIAKTANFNDPIDYCDRTGKELKVTVQNDGDKDSAALVEVKFAHISTPVSNTTVTIPAGEKRSTKVTIPSIPAGDFSFTAKATPVNGIQDKNPSNNEVKGHCIT</sequence>
<feature type="chain" id="PRO_5045694096" evidence="1">
    <location>
        <begin position="25"/>
        <end position="135"/>
    </location>
</feature>
<evidence type="ECO:0000259" key="2">
    <source>
        <dbReference type="Pfam" id="PF07705"/>
    </source>
</evidence>
<dbReference type="InterPro" id="IPR011635">
    <property type="entry name" value="CARDB"/>
</dbReference>
<name>A0ABW4XQD3_9GAMM</name>
<accession>A0ABW4XQD3</accession>
<protein>
    <submittedName>
        <fullName evidence="3">CARDB domain-containing protein</fullName>
    </submittedName>
</protein>
<comment type="caution">
    <text evidence="3">The sequence shown here is derived from an EMBL/GenBank/DDBJ whole genome shotgun (WGS) entry which is preliminary data.</text>
</comment>
<dbReference type="RefSeq" id="WP_345339642.1">
    <property type="nucleotide sequence ID" value="NZ_BAABLI010000010.1"/>
</dbReference>
<reference evidence="4" key="1">
    <citation type="journal article" date="2019" name="Int. J. Syst. Evol. Microbiol.">
        <title>The Global Catalogue of Microorganisms (GCM) 10K type strain sequencing project: providing services to taxonomists for standard genome sequencing and annotation.</title>
        <authorList>
            <consortium name="The Broad Institute Genomics Platform"/>
            <consortium name="The Broad Institute Genome Sequencing Center for Infectious Disease"/>
            <person name="Wu L."/>
            <person name="Ma J."/>
        </authorList>
    </citation>
    <scope>NUCLEOTIDE SEQUENCE [LARGE SCALE GENOMIC DNA]</scope>
    <source>
        <strain evidence="4">CGMCC 1.10992</strain>
    </source>
</reference>
<feature type="domain" description="CARDB" evidence="2">
    <location>
        <begin position="29"/>
        <end position="129"/>
    </location>
</feature>
<organism evidence="3 4">
    <name type="scientific">Corallincola platygyrae</name>
    <dbReference type="NCBI Taxonomy" id="1193278"/>
    <lineage>
        <taxon>Bacteria</taxon>
        <taxon>Pseudomonadati</taxon>
        <taxon>Pseudomonadota</taxon>
        <taxon>Gammaproteobacteria</taxon>
        <taxon>Alteromonadales</taxon>
        <taxon>Psychromonadaceae</taxon>
        <taxon>Corallincola</taxon>
    </lineage>
</organism>
<keyword evidence="4" id="KW-1185">Reference proteome</keyword>
<dbReference type="Proteomes" id="UP001597380">
    <property type="component" value="Unassembled WGS sequence"/>
</dbReference>
<dbReference type="InterPro" id="IPR013783">
    <property type="entry name" value="Ig-like_fold"/>
</dbReference>
<evidence type="ECO:0000256" key="1">
    <source>
        <dbReference type="SAM" id="SignalP"/>
    </source>
</evidence>
<dbReference type="Pfam" id="PF07705">
    <property type="entry name" value="CARDB"/>
    <property type="match status" value="1"/>
</dbReference>
<dbReference type="Gene3D" id="2.60.40.10">
    <property type="entry name" value="Immunoglobulins"/>
    <property type="match status" value="1"/>
</dbReference>
<evidence type="ECO:0000313" key="4">
    <source>
        <dbReference type="Proteomes" id="UP001597380"/>
    </source>
</evidence>
<keyword evidence="1" id="KW-0732">Signal</keyword>
<evidence type="ECO:0000313" key="3">
    <source>
        <dbReference type="EMBL" id="MFD2097064.1"/>
    </source>
</evidence>
<dbReference type="PROSITE" id="PS51257">
    <property type="entry name" value="PROKAR_LIPOPROTEIN"/>
    <property type="match status" value="1"/>
</dbReference>
<feature type="signal peptide" evidence="1">
    <location>
        <begin position="1"/>
        <end position="24"/>
    </location>
</feature>
<proteinExistence type="predicted"/>
<gene>
    <name evidence="3" type="ORF">ACFSJ3_13795</name>
</gene>
<dbReference type="EMBL" id="JBHUHT010000015">
    <property type="protein sequence ID" value="MFD2097064.1"/>
    <property type="molecule type" value="Genomic_DNA"/>
</dbReference>